<name>A0A1S0UDM7_LOALO</name>
<feature type="non-terminal residue" evidence="1">
    <location>
        <position position="171"/>
    </location>
</feature>
<dbReference type="AlphaFoldDB" id="A0A1S0UDM7"/>
<dbReference type="CTD" id="31252151"/>
<proteinExistence type="predicted"/>
<feature type="non-terminal residue" evidence="1">
    <location>
        <position position="1"/>
    </location>
</feature>
<protein>
    <submittedName>
        <fullName evidence="1">Uncharacterized protein</fullName>
    </submittedName>
</protein>
<reference evidence="1" key="1">
    <citation type="submission" date="2012-04" db="EMBL/GenBank/DDBJ databases">
        <title>The Genome Sequence of Loa loa.</title>
        <authorList>
            <consortium name="The Broad Institute Genome Sequencing Platform"/>
            <consortium name="Broad Institute Genome Sequencing Center for Infectious Disease"/>
            <person name="Nutman T.B."/>
            <person name="Fink D.L."/>
            <person name="Russ C."/>
            <person name="Young S."/>
            <person name="Zeng Q."/>
            <person name="Gargeya S."/>
            <person name="Alvarado L."/>
            <person name="Berlin A."/>
            <person name="Chapman S.B."/>
            <person name="Chen Z."/>
            <person name="Freedman E."/>
            <person name="Gellesch M."/>
            <person name="Goldberg J."/>
            <person name="Griggs A."/>
            <person name="Gujja S."/>
            <person name="Heilman E.R."/>
            <person name="Heiman D."/>
            <person name="Howarth C."/>
            <person name="Mehta T."/>
            <person name="Neiman D."/>
            <person name="Pearson M."/>
            <person name="Roberts A."/>
            <person name="Saif S."/>
            <person name="Shea T."/>
            <person name="Shenoy N."/>
            <person name="Sisk P."/>
            <person name="Stolte C."/>
            <person name="Sykes S."/>
            <person name="White J."/>
            <person name="Yandava C."/>
            <person name="Haas B."/>
            <person name="Henn M.R."/>
            <person name="Nusbaum C."/>
            <person name="Birren B."/>
        </authorList>
    </citation>
    <scope>NUCLEOTIDE SEQUENCE [LARGE SCALE GENOMIC DNA]</scope>
</reference>
<evidence type="ECO:0000313" key="1">
    <source>
        <dbReference type="EMBL" id="EJD73531.1"/>
    </source>
</evidence>
<dbReference type="RefSeq" id="XP_020304491.1">
    <property type="nucleotide sequence ID" value="XM_020451707.1"/>
</dbReference>
<dbReference type="GeneID" id="31252151"/>
<dbReference type="InParanoid" id="A0A1S0UDM7"/>
<accession>A0A1S0UDM7</accession>
<sequence length="171" mass="18928">ATYEHVSLIPRISCATNSSNIDYVPQFLPNTLSPVSSSMLPNHNWWMTFPLPPHPFPPHPHPLPLPPPPPPPPPTSSMHFSPVPNIGRIPGQSTSISLVPAFEALHINIPVSSSSSSSSINEHGHWRQLSIATNMDDTNSLLIPRSLYSLENNQQNIASIRQEHEEIEHIQ</sequence>
<dbReference type="KEGG" id="loa:LOAG_19051"/>
<dbReference type="EMBL" id="JH713137">
    <property type="protein sequence ID" value="EJD73531.1"/>
    <property type="molecule type" value="Genomic_DNA"/>
</dbReference>
<gene>
    <name evidence="1" type="ORF">LOAG_19051</name>
</gene>
<organism evidence="1">
    <name type="scientific">Loa loa</name>
    <name type="common">Eye worm</name>
    <name type="synonym">Filaria loa</name>
    <dbReference type="NCBI Taxonomy" id="7209"/>
    <lineage>
        <taxon>Eukaryota</taxon>
        <taxon>Metazoa</taxon>
        <taxon>Ecdysozoa</taxon>
        <taxon>Nematoda</taxon>
        <taxon>Chromadorea</taxon>
        <taxon>Rhabditida</taxon>
        <taxon>Spirurina</taxon>
        <taxon>Spiruromorpha</taxon>
        <taxon>Filarioidea</taxon>
        <taxon>Onchocercidae</taxon>
        <taxon>Loa</taxon>
    </lineage>
</organism>